<sequence length="259" mass="28696">MFEARLGKTALLKKIVEALKDILKASTLDCSDSGIQLQAMDDSHVSLVELSLSSEGFEKYRCDRNLSLGLHLDMLAKVLKCANNDDAVTISAQDKPDKVLFAFESQSKERTSDYELRLMNLEQEHLGIPDTSYACVVRMPAVEFARICRDLAMFSETVIIACQKDSIKFSASGDAGTANIKLSQSVIDEETQRVSIEVDEPVTLSFGGRYLSSFTRATPLSEQVKIGMAVNVPLLVEYAIENFGYVRYYLAPKVDEPEA</sequence>
<dbReference type="Proteomes" id="UP000504634">
    <property type="component" value="Unplaced"/>
</dbReference>
<dbReference type="GeneID" id="115625930"/>
<proteinExistence type="inferred from homology"/>
<reference evidence="13" key="1">
    <citation type="submission" date="2025-08" db="UniProtKB">
        <authorList>
            <consortium name="RefSeq"/>
        </authorList>
    </citation>
    <scope>IDENTIFICATION</scope>
    <source>
        <strain evidence="13">11010-0011.00</strain>
        <tissue evidence="13">Whole body</tissue>
    </source>
</reference>
<evidence type="ECO:0000256" key="8">
    <source>
        <dbReference type="RuleBase" id="RU000641"/>
    </source>
</evidence>
<evidence type="ECO:0000256" key="9">
    <source>
        <dbReference type="RuleBase" id="RU003671"/>
    </source>
</evidence>
<dbReference type="FunFam" id="3.70.10.10:FF:000001">
    <property type="entry name" value="Proliferating cell nuclear antigen"/>
    <property type="match status" value="1"/>
</dbReference>
<dbReference type="GO" id="GO:0006298">
    <property type="term" value="P:mismatch repair"/>
    <property type="evidence" value="ECO:0007669"/>
    <property type="project" value="TreeGrafter"/>
</dbReference>
<dbReference type="GO" id="GO:0003682">
    <property type="term" value="F:chromatin binding"/>
    <property type="evidence" value="ECO:0007669"/>
    <property type="project" value="UniProtKB-ARBA"/>
</dbReference>
<evidence type="ECO:0000256" key="6">
    <source>
        <dbReference type="ARBA" id="ARBA00023125"/>
    </source>
</evidence>
<evidence type="ECO:0000256" key="5">
    <source>
        <dbReference type="ARBA" id="ARBA00022705"/>
    </source>
</evidence>
<evidence type="ECO:0000259" key="11">
    <source>
        <dbReference type="Pfam" id="PF02747"/>
    </source>
</evidence>
<dbReference type="GO" id="GO:0005694">
    <property type="term" value="C:chromosome"/>
    <property type="evidence" value="ECO:0007669"/>
    <property type="project" value="UniProtKB-SubCell"/>
</dbReference>
<dbReference type="CTD" id="35257"/>
<dbReference type="NCBIfam" id="TIGR00590">
    <property type="entry name" value="pcna"/>
    <property type="match status" value="1"/>
</dbReference>
<dbReference type="PRINTS" id="PR00339">
    <property type="entry name" value="PCNACYCLIN"/>
</dbReference>
<comment type="similarity">
    <text evidence="3 9">Belongs to the PCNA family.</text>
</comment>
<dbReference type="PANTHER" id="PTHR11352:SF0">
    <property type="entry name" value="PROLIFERATING CELL NUCLEAR ANTIGEN"/>
    <property type="match status" value="1"/>
</dbReference>
<dbReference type="OrthoDB" id="534348at2759"/>
<keyword evidence="12" id="KW-1185">Reference proteome</keyword>
<comment type="subcellular location">
    <subcellularLocation>
        <location evidence="2">Chromosome</location>
    </subcellularLocation>
    <subcellularLocation>
        <location evidence="1 8">Nucleus</location>
    </subcellularLocation>
</comment>
<dbReference type="GO" id="GO:0072702">
    <property type="term" value="P:response to methyl methanesulfonate"/>
    <property type="evidence" value="ECO:0007669"/>
    <property type="project" value="UniProtKB-ARBA"/>
</dbReference>
<keyword evidence="6 9" id="KW-0238">DNA-binding</keyword>
<dbReference type="PROSITE" id="PS01251">
    <property type="entry name" value="PCNA_1"/>
    <property type="match status" value="1"/>
</dbReference>
<evidence type="ECO:0000313" key="12">
    <source>
        <dbReference type="Proteomes" id="UP000504634"/>
    </source>
</evidence>
<dbReference type="GO" id="GO:0006275">
    <property type="term" value="P:regulation of DNA replication"/>
    <property type="evidence" value="ECO:0007669"/>
    <property type="project" value="InterPro"/>
</dbReference>
<evidence type="ECO:0000256" key="3">
    <source>
        <dbReference type="ARBA" id="ARBA00010462"/>
    </source>
</evidence>
<evidence type="ECO:0000256" key="7">
    <source>
        <dbReference type="ARBA" id="ARBA00023242"/>
    </source>
</evidence>
<dbReference type="InterPro" id="IPR000730">
    <property type="entry name" value="Pr_cel_nuc_antig"/>
</dbReference>
<dbReference type="InterPro" id="IPR022659">
    <property type="entry name" value="Pr_cel_nuc_antig_CS"/>
</dbReference>
<dbReference type="GO" id="GO:0003677">
    <property type="term" value="F:DNA binding"/>
    <property type="evidence" value="ECO:0007669"/>
    <property type="project" value="UniProtKB-KW"/>
</dbReference>
<dbReference type="PANTHER" id="PTHR11352">
    <property type="entry name" value="PROLIFERATING CELL NUCLEAR ANTIGEN"/>
    <property type="match status" value="1"/>
</dbReference>
<dbReference type="GO" id="GO:0042542">
    <property type="term" value="P:response to hydrogen peroxide"/>
    <property type="evidence" value="ECO:0007669"/>
    <property type="project" value="UniProtKB-ARBA"/>
</dbReference>
<dbReference type="GO" id="GO:0019985">
    <property type="term" value="P:translesion synthesis"/>
    <property type="evidence" value="ECO:0007669"/>
    <property type="project" value="TreeGrafter"/>
</dbReference>
<dbReference type="CDD" id="cd00577">
    <property type="entry name" value="PCNA"/>
    <property type="match status" value="1"/>
</dbReference>
<accession>A0A6J2TK42</accession>
<keyword evidence="7 8" id="KW-0539">Nucleus</keyword>
<dbReference type="GO" id="GO:0030337">
    <property type="term" value="F:DNA polymerase processivity factor activity"/>
    <property type="evidence" value="ECO:0007669"/>
    <property type="project" value="InterPro"/>
</dbReference>
<evidence type="ECO:0000313" key="13">
    <source>
        <dbReference type="RefSeq" id="XP_030377026.1"/>
    </source>
</evidence>
<protein>
    <recommendedName>
        <fullName evidence="8">DNA sliding clamp PCNA</fullName>
    </recommendedName>
</protein>
<keyword evidence="5 9" id="KW-0235">DNA replication</keyword>
<dbReference type="GO" id="GO:0006272">
    <property type="term" value="P:leading strand elongation"/>
    <property type="evidence" value="ECO:0007669"/>
    <property type="project" value="TreeGrafter"/>
</dbReference>
<dbReference type="Pfam" id="PF02747">
    <property type="entry name" value="PCNA_C"/>
    <property type="match status" value="1"/>
</dbReference>
<evidence type="ECO:0000256" key="4">
    <source>
        <dbReference type="ARBA" id="ARBA00022454"/>
    </source>
</evidence>
<evidence type="ECO:0000256" key="1">
    <source>
        <dbReference type="ARBA" id="ARBA00004123"/>
    </source>
</evidence>
<comment type="function">
    <text evidence="8">This protein is an auxiliary protein of DNA polymerase delta and is involved in the control of eukaryotic DNA replication by increasing the polymerase's processivity during elongation of the leading strand.</text>
</comment>
<gene>
    <name evidence="13" type="primary">LOC115625930</name>
</gene>
<name>A0A6J2TK42_DROLE</name>
<feature type="domain" description="Proliferating cell nuclear antigen PCNA C-terminal" evidence="11">
    <location>
        <begin position="127"/>
        <end position="253"/>
    </location>
</feature>
<dbReference type="Gene3D" id="3.70.10.10">
    <property type="match status" value="1"/>
</dbReference>
<evidence type="ECO:0000259" key="10">
    <source>
        <dbReference type="Pfam" id="PF00705"/>
    </source>
</evidence>
<dbReference type="HAMAP" id="MF_00317">
    <property type="entry name" value="DNApol_clamp_arch"/>
    <property type="match status" value="1"/>
</dbReference>
<dbReference type="InterPro" id="IPR046938">
    <property type="entry name" value="DNA_clamp_sf"/>
</dbReference>
<dbReference type="InterPro" id="IPR022649">
    <property type="entry name" value="Pr_cel_nuc_antig_C"/>
</dbReference>
<dbReference type="AlphaFoldDB" id="A0A6J2TK42"/>
<organism evidence="12 13">
    <name type="scientific">Drosophila lebanonensis</name>
    <name type="common">Fruit fly</name>
    <name type="synonym">Scaptodrosophila lebanonensis</name>
    <dbReference type="NCBI Taxonomy" id="7225"/>
    <lineage>
        <taxon>Eukaryota</taxon>
        <taxon>Metazoa</taxon>
        <taxon>Ecdysozoa</taxon>
        <taxon>Arthropoda</taxon>
        <taxon>Hexapoda</taxon>
        <taxon>Insecta</taxon>
        <taxon>Pterygota</taxon>
        <taxon>Neoptera</taxon>
        <taxon>Endopterygota</taxon>
        <taxon>Diptera</taxon>
        <taxon>Brachycera</taxon>
        <taxon>Muscomorpha</taxon>
        <taxon>Ephydroidea</taxon>
        <taxon>Drosophilidae</taxon>
        <taxon>Scaptodrosophila</taxon>
    </lineage>
</organism>
<feature type="domain" description="Proliferating cell nuclear antigen PCNA N-terminal" evidence="10">
    <location>
        <begin position="1"/>
        <end position="124"/>
    </location>
</feature>
<dbReference type="InterPro" id="IPR022648">
    <property type="entry name" value="Pr_cel_nuc_antig_N"/>
</dbReference>
<dbReference type="RefSeq" id="XP_030377026.1">
    <property type="nucleotide sequence ID" value="XM_030521166.1"/>
</dbReference>
<dbReference type="Pfam" id="PF00705">
    <property type="entry name" value="PCNA_N"/>
    <property type="match status" value="1"/>
</dbReference>
<dbReference type="GO" id="GO:0043626">
    <property type="term" value="C:PCNA complex"/>
    <property type="evidence" value="ECO:0007669"/>
    <property type="project" value="TreeGrafter"/>
</dbReference>
<keyword evidence="4" id="KW-0158">Chromosome</keyword>
<evidence type="ECO:0000256" key="2">
    <source>
        <dbReference type="ARBA" id="ARBA00004286"/>
    </source>
</evidence>
<dbReference type="SUPFAM" id="SSF55979">
    <property type="entry name" value="DNA clamp"/>
    <property type="match status" value="2"/>
</dbReference>